<sequence length="83" mass="9591">MAIYNKVWVTTLYDKTLCFPLQGGTEFFCDKQQGEDISGKGKEYKSHCKYPIPHAFVFLLPPSGVRYILKPVFFYLGFRFATP</sequence>
<protein>
    <submittedName>
        <fullName evidence="1">Uncharacterized protein</fullName>
    </submittedName>
</protein>
<organism evidence="1">
    <name type="scientific">gut metagenome</name>
    <dbReference type="NCBI Taxonomy" id="749906"/>
    <lineage>
        <taxon>unclassified sequences</taxon>
        <taxon>metagenomes</taxon>
        <taxon>organismal metagenomes</taxon>
    </lineage>
</organism>
<evidence type="ECO:0000313" key="1">
    <source>
        <dbReference type="EMBL" id="EJX08065.1"/>
    </source>
</evidence>
<name>J9H391_9ZZZZ</name>
<accession>J9H391</accession>
<gene>
    <name evidence="1" type="ORF">EVA_03823</name>
</gene>
<comment type="caution">
    <text evidence="1">The sequence shown here is derived from an EMBL/GenBank/DDBJ whole genome shotgun (WGS) entry which is preliminary data.</text>
</comment>
<dbReference type="AlphaFoldDB" id="J9H391"/>
<proteinExistence type="predicted"/>
<reference evidence="1" key="1">
    <citation type="journal article" date="2012" name="PLoS ONE">
        <title>Gene sets for utilization of primary and secondary nutrition supplies in the distal gut of endangered iberian lynx.</title>
        <authorList>
            <person name="Alcaide M."/>
            <person name="Messina E."/>
            <person name="Richter M."/>
            <person name="Bargiela R."/>
            <person name="Peplies J."/>
            <person name="Huws S.A."/>
            <person name="Newbold C.J."/>
            <person name="Golyshin P.N."/>
            <person name="Simon M.A."/>
            <person name="Lopez G."/>
            <person name="Yakimov M.M."/>
            <person name="Ferrer M."/>
        </authorList>
    </citation>
    <scope>NUCLEOTIDE SEQUENCE</scope>
</reference>
<dbReference type="EMBL" id="AMCI01000716">
    <property type="protein sequence ID" value="EJX08065.1"/>
    <property type="molecule type" value="Genomic_DNA"/>
</dbReference>